<name>A0A839U8V0_9HYPH</name>
<gene>
    <name evidence="1" type="ORF">FHS21_002820</name>
</gene>
<dbReference type="Pfam" id="PF18928">
    <property type="entry name" value="DUF5677"/>
    <property type="match status" value="1"/>
</dbReference>
<evidence type="ECO:0000313" key="2">
    <source>
        <dbReference type="Proteomes" id="UP000554520"/>
    </source>
</evidence>
<sequence length="527" mass="60221">MKKSNKAKKAGYKNYNMSPLAGLKQHKGKVLSPFAALGDVRDPANWLNYCVPNALWAVLVVSALDRTEYLNVFRKVLHAAHDNVPKHAELHVTHNFLSVTTDDEFDAMMEPVLDDKRLHEYLGALLAVEALPDRAHWARHFQPIEKAAAIEFLVDAINNVFDHQSEQSTDIRWFKLMYVLHCREQLKFDESMKEKLDEILGYPEIGDQVAVRPSIRAMEIGLRTIEFQIEGQEKHWPIERATMPANDPELFWQQMFKDTPCFALSRYPDSQKGPQEVSKDIAETAADLASHYMQTIATTLADPKHEAVFGLALYASHLGLCCASSASHNQVDGRMTLRTIMETFILLHYLIKEDNPTLWLQYRKYGTGQTKLAFLKYMREVNLPDFIDLDELHTIANEDRWMELADIDLGHWAGSNLRKMAESAGVKDIYDKFYDWASGYVHGQWASTRSTVFVNCLNPLHRFHLIPSPQVLPMPSVLPDACKVINRMLDDVSAMYPPFKKRLTAYKSMVEEEPDENINVVAVESQN</sequence>
<proteinExistence type="predicted"/>
<dbReference type="AlphaFoldDB" id="A0A839U8V0"/>
<protein>
    <submittedName>
        <fullName evidence="1">Uncharacterized protein</fullName>
    </submittedName>
</protein>
<reference evidence="1 2" key="1">
    <citation type="submission" date="2020-08" db="EMBL/GenBank/DDBJ databases">
        <title>Genomic Encyclopedia of Type Strains, Phase III (KMG-III): the genomes of soil and plant-associated and newly described type strains.</title>
        <authorList>
            <person name="Whitman W."/>
        </authorList>
    </citation>
    <scope>NUCLEOTIDE SEQUENCE [LARGE SCALE GENOMIC DNA]</scope>
    <source>
        <strain evidence="1 2">CECT 7015</strain>
    </source>
</reference>
<evidence type="ECO:0000313" key="1">
    <source>
        <dbReference type="EMBL" id="MBB3146405.1"/>
    </source>
</evidence>
<dbReference type="EMBL" id="JACHXN010000008">
    <property type="protein sequence ID" value="MBB3146405.1"/>
    <property type="molecule type" value="Genomic_DNA"/>
</dbReference>
<accession>A0A839U8V0</accession>
<dbReference type="RefSeq" id="WP_183662319.1">
    <property type="nucleotide sequence ID" value="NZ_JACHXN010000008.1"/>
</dbReference>
<dbReference type="Proteomes" id="UP000554520">
    <property type="component" value="Unassembled WGS sequence"/>
</dbReference>
<organism evidence="1 2">
    <name type="scientific">Phyllobacterium trifolii</name>
    <dbReference type="NCBI Taxonomy" id="300193"/>
    <lineage>
        <taxon>Bacteria</taxon>
        <taxon>Pseudomonadati</taxon>
        <taxon>Pseudomonadota</taxon>
        <taxon>Alphaproteobacteria</taxon>
        <taxon>Hyphomicrobiales</taxon>
        <taxon>Phyllobacteriaceae</taxon>
        <taxon>Phyllobacterium</taxon>
    </lineage>
</organism>
<comment type="caution">
    <text evidence="1">The sequence shown here is derived from an EMBL/GenBank/DDBJ whole genome shotgun (WGS) entry which is preliminary data.</text>
</comment>
<dbReference type="InterPro" id="IPR043733">
    <property type="entry name" value="DUF5677"/>
</dbReference>
<keyword evidence="2" id="KW-1185">Reference proteome</keyword>